<dbReference type="PANTHER" id="PTHR45772:SF2">
    <property type="entry name" value="ABC TRANSPORTER ATP-BINDING PROTEIN"/>
    <property type="match status" value="1"/>
</dbReference>
<keyword evidence="3 7" id="KW-0067">ATP-binding</keyword>
<evidence type="ECO:0000313" key="7">
    <source>
        <dbReference type="EMBL" id="RCJ09492.1"/>
    </source>
</evidence>
<sequence>SLALGQQRILEIARALCCDPALLLLDEPAAGLRYKEKQALAELLRKLKGEGMSVLLVEHDMDFVMNLTDRLVVMEFGTRIAEGVPEEVQKNPAVLEAYLGGVE</sequence>
<dbReference type="Pfam" id="PF00005">
    <property type="entry name" value="ABC_tran"/>
    <property type="match status" value="1"/>
</dbReference>
<dbReference type="EMBL" id="QDHA01000022">
    <property type="protein sequence ID" value="RCJ08817.1"/>
    <property type="molecule type" value="Genomic_DNA"/>
</dbReference>
<dbReference type="Gene3D" id="3.40.50.300">
    <property type="entry name" value="P-loop containing nucleotide triphosphate hydrolases"/>
    <property type="match status" value="1"/>
</dbReference>
<evidence type="ECO:0000256" key="3">
    <source>
        <dbReference type="ARBA" id="ARBA00022840"/>
    </source>
</evidence>
<evidence type="ECO:0000313" key="8">
    <source>
        <dbReference type="Proteomes" id="UP000253501"/>
    </source>
</evidence>
<evidence type="ECO:0000256" key="1">
    <source>
        <dbReference type="ARBA" id="ARBA00022448"/>
    </source>
</evidence>
<evidence type="ECO:0000259" key="5">
    <source>
        <dbReference type="Pfam" id="PF12399"/>
    </source>
</evidence>
<dbReference type="Pfam" id="PF12399">
    <property type="entry name" value="BCA_ABC_TP_C"/>
    <property type="match status" value="1"/>
</dbReference>
<dbReference type="GO" id="GO:0016887">
    <property type="term" value="F:ATP hydrolysis activity"/>
    <property type="evidence" value="ECO:0007669"/>
    <property type="project" value="InterPro"/>
</dbReference>
<feature type="non-terminal residue" evidence="7">
    <location>
        <position position="1"/>
    </location>
</feature>
<organism evidence="7 8">
    <name type="scientific">Cupriavidus necator</name>
    <name type="common">Alcaligenes eutrophus</name>
    <name type="synonym">Ralstonia eutropha</name>
    <dbReference type="NCBI Taxonomy" id="106590"/>
    <lineage>
        <taxon>Bacteria</taxon>
        <taxon>Pseudomonadati</taxon>
        <taxon>Pseudomonadota</taxon>
        <taxon>Betaproteobacteria</taxon>
        <taxon>Burkholderiales</taxon>
        <taxon>Burkholderiaceae</taxon>
        <taxon>Cupriavidus</taxon>
    </lineage>
</organism>
<dbReference type="InterPro" id="IPR027417">
    <property type="entry name" value="P-loop_NTPase"/>
</dbReference>
<name>A0A367PNL1_CUPNE</name>
<dbReference type="InterPro" id="IPR003439">
    <property type="entry name" value="ABC_transporter-like_ATP-bd"/>
</dbReference>
<accession>A0A367PNL1</accession>
<keyword evidence="1" id="KW-0813">Transport</keyword>
<dbReference type="InterPro" id="IPR032823">
    <property type="entry name" value="BCA_ABC_TP_C"/>
</dbReference>
<feature type="domain" description="ABC transporter" evidence="4">
    <location>
        <begin position="2"/>
        <end position="29"/>
    </location>
</feature>
<dbReference type="InterPro" id="IPR051120">
    <property type="entry name" value="ABC_AA/LPS_Transport"/>
</dbReference>
<reference evidence="7 8" key="1">
    <citation type="submission" date="2018-04" db="EMBL/GenBank/DDBJ databases">
        <title>Cupriavidus necator CR12 genome sequencing and assembly.</title>
        <authorList>
            <person name="Ben Fekih I."/>
            <person name="Mazhar H.S."/>
            <person name="Bello S.K."/>
            <person name="Rensing C."/>
        </authorList>
    </citation>
    <scope>NUCLEOTIDE SEQUENCE [LARGE SCALE GENOMIC DNA]</scope>
    <source>
        <strain evidence="7 8">CR12</strain>
    </source>
</reference>
<evidence type="ECO:0000256" key="2">
    <source>
        <dbReference type="ARBA" id="ARBA00022741"/>
    </source>
</evidence>
<evidence type="ECO:0000259" key="4">
    <source>
        <dbReference type="Pfam" id="PF00005"/>
    </source>
</evidence>
<dbReference type="SUPFAM" id="SSF52540">
    <property type="entry name" value="P-loop containing nucleoside triphosphate hydrolases"/>
    <property type="match status" value="1"/>
</dbReference>
<dbReference type="RefSeq" id="WP_147266255.1">
    <property type="nucleotide sequence ID" value="NZ_QDHA01000011.1"/>
</dbReference>
<feature type="domain" description="Branched-chain amino acid ATP-binding cassette transporter C-terminal" evidence="5">
    <location>
        <begin position="80"/>
        <end position="101"/>
    </location>
</feature>
<dbReference type="PANTHER" id="PTHR45772">
    <property type="entry name" value="CONSERVED COMPONENT OF ABC TRANSPORTER FOR NATURAL AMINO ACIDS-RELATED"/>
    <property type="match status" value="1"/>
</dbReference>
<evidence type="ECO:0000313" key="6">
    <source>
        <dbReference type="EMBL" id="RCJ08817.1"/>
    </source>
</evidence>
<dbReference type="Proteomes" id="UP000253501">
    <property type="component" value="Unassembled WGS sequence"/>
</dbReference>
<proteinExistence type="predicted"/>
<dbReference type="GO" id="GO:0005886">
    <property type="term" value="C:plasma membrane"/>
    <property type="evidence" value="ECO:0007669"/>
    <property type="project" value="TreeGrafter"/>
</dbReference>
<dbReference type="AlphaFoldDB" id="A0A367PNL1"/>
<dbReference type="EMBL" id="QDHA01000011">
    <property type="protein sequence ID" value="RCJ09492.1"/>
    <property type="molecule type" value="Genomic_DNA"/>
</dbReference>
<dbReference type="GO" id="GO:0005524">
    <property type="term" value="F:ATP binding"/>
    <property type="evidence" value="ECO:0007669"/>
    <property type="project" value="UniProtKB-KW"/>
</dbReference>
<protein>
    <submittedName>
        <fullName evidence="7">ABC transporter ATP-binding protein</fullName>
    </submittedName>
</protein>
<gene>
    <name evidence="7" type="ORF">DDK22_05410</name>
    <name evidence="6" type="ORF">DDK22_09495</name>
</gene>
<comment type="caution">
    <text evidence="7">The sequence shown here is derived from an EMBL/GenBank/DDBJ whole genome shotgun (WGS) entry which is preliminary data.</text>
</comment>
<keyword evidence="2" id="KW-0547">Nucleotide-binding</keyword>